<proteinExistence type="predicted"/>
<evidence type="ECO:0000313" key="2">
    <source>
        <dbReference type="Proteomes" id="UP000188354"/>
    </source>
</evidence>
<keyword evidence="2" id="KW-1185">Reference proteome</keyword>
<protein>
    <submittedName>
        <fullName evidence="1">Uncharacterized protein</fullName>
    </submittedName>
</protein>
<accession>A0A1J7GM63</accession>
<dbReference type="Gramene" id="OIV89210">
    <property type="protein sequence ID" value="OIV89210"/>
    <property type="gene ID" value="TanjilG_25022"/>
</dbReference>
<organism evidence="1 2">
    <name type="scientific">Lupinus angustifolius</name>
    <name type="common">Narrow-leaved blue lupine</name>
    <dbReference type="NCBI Taxonomy" id="3871"/>
    <lineage>
        <taxon>Eukaryota</taxon>
        <taxon>Viridiplantae</taxon>
        <taxon>Streptophyta</taxon>
        <taxon>Embryophyta</taxon>
        <taxon>Tracheophyta</taxon>
        <taxon>Spermatophyta</taxon>
        <taxon>Magnoliopsida</taxon>
        <taxon>eudicotyledons</taxon>
        <taxon>Gunneridae</taxon>
        <taxon>Pentapetalae</taxon>
        <taxon>rosids</taxon>
        <taxon>fabids</taxon>
        <taxon>Fabales</taxon>
        <taxon>Fabaceae</taxon>
        <taxon>Papilionoideae</taxon>
        <taxon>50 kb inversion clade</taxon>
        <taxon>genistoids sensu lato</taxon>
        <taxon>core genistoids</taxon>
        <taxon>Genisteae</taxon>
        <taxon>Lupinus</taxon>
    </lineage>
</organism>
<dbReference type="AlphaFoldDB" id="A0A1J7GM63"/>
<name>A0A1J7GM63_LUPAN</name>
<reference evidence="1 2" key="1">
    <citation type="journal article" date="2017" name="Plant Biotechnol. J.">
        <title>A comprehensive draft genome sequence for lupin (Lupinus angustifolius), an emerging health food: insights into plant-microbe interactions and legume evolution.</title>
        <authorList>
            <person name="Hane J.K."/>
            <person name="Ming Y."/>
            <person name="Kamphuis L.G."/>
            <person name="Nelson M.N."/>
            <person name="Garg G."/>
            <person name="Atkins C.A."/>
            <person name="Bayer P.E."/>
            <person name="Bravo A."/>
            <person name="Bringans S."/>
            <person name="Cannon S."/>
            <person name="Edwards D."/>
            <person name="Foley R."/>
            <person name="Gao L.L."/>
            <person name="Harrison M.J."/>
            <person name="Huang W."/>
            <person name="Hurgobin B."/>
            <person name="Li S."/>
            <person name="Liu C.W."/>
            <person name="McGrath A."/>
            <person name="Morahan G."/>
            <person name="Murray J."/>
            <person name="Weller J."/>
            <person name="Jian J."/>
            <person name="Singh K.B."/>
        </authorList>
    </citation>
    <scope>NUCLEOTIDE SEQUENCE [LARGE SCALE GENOMIC DNA]</scope>
    <source>
        <strain evidence="2">cv. Tanjil</strain>
        <tissue evidence="1">Whole plant</tissue>
    </source>
</reference>
<gene>
    <name evidence="1" type="ORF">TanjilG_25022</name>
</gene>
<dbReference type="EMBL" id="KV862342">
    <property type="protein sequence ID" value="OIV89210.1"/>
    <property type="molecule type" value="Genomic_DNA"/>
</dbReference>
<evidence type="ECO:0000313" key="1">
    <source>
        <dbReference type="EMBL" id="OIV89210.1"/>
    </source>
</evidence>
<sequence>MSKPGRLKTKYIQIKAKNKIGKDWVVEDDSKLSMLLECFIERSHEKTYVSRWNWPITKGDVRSSLLYVDVIEATTIKAGPFIALLLSPRVGQAVELENYQCFSPSIPSGGILESIGLPKGCSSALPLSKGGGTLILPLSAIAMSQSWKTPLLASALLLPQTDLGGDLYSNRRRELIDAMTALPCLKAAVFSGRVEGLSFYDSFRISDPYDMISGDPSQYSIKARASPLLDFTSN</sequence>
<dbReference type="Proteomes" id="UP000188354">
    <property type="component" value="Unassembled WGS sequence"/>
</dbReference>